<dbReference type="Gene3D" id="3.40.50.410">
    <property type="entry name" value="von Willebrand factor, type A domain"/>
    <property type="match status" value="1"/>
</dbReference>
<dbReference type="InterPro" id="IPR036465">
    <property type="entry name" value="vWFA_dom_sf"/>
</dbReference>
<keyword evidence="1" id="KW-1133">Transmembrane helix</keyword>
<name>A0A3B1ASI5_9ZZZZ</name>
<sequence>MGLGKYDKRNCAVSFGAVAMKLRARETDIFSLAFLDIISCAFGAVVLLLIISRPEMATEGGASESRDLLRQIYSSEAENVQIAELNEQEKLNLEGNKNRNRALADQIDDIQQSTRNEEFKSSQLAQSRAAIEQKKKMIEKLAQLQETTPDPEPTEEVGGIAVDSDYVIFVIDTSGSMRDKWGRVKGVIDNVLTMHPKVRGFQILNDNGFYLKKKGGWINDTKGERSLALIQTNRWSPSSSSNPYEGIVEALRAYGKPGRKLAIYVFGDDFSSRRYDDTAAAISALNRTGVTGKKLARIHGIGFATTSNNYGTVDGGAYTFSVLMSAVARENEGTYLSLSR</sequence>
<keyword evidence="1" id="KW-0472">Membrane</keyword>
<dbReference type="AlphaFoldDB" id="A0A3B1ASI5"/>
<keyword evidence="1" id="KW-0812">Transmembrane</keyword>
<dbReference type="EMBL" id="UOFW01000252">
    <property type="protein sequence ID" value="VAX08949.1"/>
    <property type="molecule type" value="Genomic_DNA"/>
</dbReference>
<organism evidence="2">
    <name type="scientific">hydrothermal vent metagenome</name>
    <dbReference type="NCBI Taxonomy" id="652676"/>
    <lineage>
        <taxon>unclassified sequences</taxon>
        <taxon>metagenomes</taxon>
        <taxon>ecological metagenomes</taxon>
    </lineage>
</organism>
<feature type="transmembrane region" description="Helical" evidence="1">
    <location>
        <begin position="29"/>
        <end position="51"/>
    </location>
</feature>
<reference evidence="2" key="1">
    <citation type="submission" date="2018-06" db="EMBL/GenBank/DDBJ databases">
        <authorList>
            <person name="Zhirakovskaya E."/>
        </authorList>
    </citation>
    <scope>NUCLEOTIDE SEQUENCE</scope>
</reference>
<proteinExistence type="predicted"/>
<dbReference type="CDD" id="cd00198">
    <property type="entry name" value="vWFA"/>
    <property type="match status" value="1"/>
</dbReference>
<evidence type="ECO:0000313" key="2">
    <source>
        <dbReference type="EMBL" id="VAX08949.1"/>
    </source>
</evidence>
<gene>
    <name evidence="2" type="ORF">MNBD_ALPHA03-73</name>
</gene>
<dbReference type="SUPFAM" id="SSF53300">
    <property type="entry name" value="vWA-like"/>
    <property type="match status" value="1"/>
</dbReference>
<evidence type="ECO:0000256" key="1">
    <source>
        <dbReference type="SAM" id="Phobius"/>
    </source>
</evidence>
<protein>
    <submittedName>
        <fullName evidence="2">Secreted protein, containing von Willebrand factor (VWF) type A domain</fullName>
    </submittedName>
</protein>
<accession>A0A3B1ASI5</accession>